<dbReference type="EMBL" id="JACCJC010000083">
    <property type="protein sequence ID" value="KAF6227645.1"/>
    <property type="molecule type" value="Genomic_DNA"/>
</dbReference>
<dbReference type="InterPro" id="IPR021765">
    <property type="entry name" value="UstYa-like"/>
</dbReference>
<keyword evidence="2" id="KW-0812">Transmembrane</keyword>
<dbReference type="AlphaFoldDB" id="A0A8H6FGP8"/>
<feature type="transmembrane region" description="Helical" evidence="2">
    <location>
        <begin position="35"/>
        <end position="60"/>
    </location>
</feature>
<dbReference type="RefSeq" id="XP_037159136.1">
    <property type="nucleotide sequence ID" value="XM_037313958.1"/>
</dbReference>
<sequence length="263" mass="30127">MSSKGYRLIQEKNAIDEVFTHHHDKDLGFSKRRQLVSGIVSITLAMSLAANAFFIISHFLHRPHEISSNRTAFASLERNKQIAWTDDSGFASHNRTIWDQAWGTLNPDTGFVAISDDFALRTGLHESQRWPWDSSKGLYLLQGYHNLHCLTILRTSLTEMHDEKPQSLHFTHINHCLDGLRQEIICNADDTPRYSGLDQKMGTGNGQYRMCKDWKKLEEWANSHSACYKYKHGVETIEGGIPLDRFKHCPDGSKPWIESSNKD</sequence>
<protein>
    <submittedName>
        <fullName evidence="3">Uncharacterized protein</fullName>
    </submittedName>
</protein>
<keyword evidence="2" id="KW-1133">Transmembrane helix</keyword>
<comment type="similarity">
    <text evidence="1">Belongs to the ustYa family.</text>
</comment>
<accession>A0A8H6FGP8</accession>
<dbReference type="OrthoDB" id="3687641at2759"/>
<dbReference type="PANTHER" id="PTHR33365">
    <property type="entry name" value="YALI0B05434P"/>
    <property type="match status" value="1"/>
</dbReference>
<dbReference type="PANTHER" id="PTHR33365:SF6">
    <property type="entry name" value="OXIDASE USTYA"/>
    <property type="match status" value="1"/>
</dbReference>
<dbReference type="Pfam" id="PF11807">
    <property type="entry name" value="UstYa"/>
    <property type="match status" value="1"/>
</dbReference>
<evidence type="ECO:0000256" key="1">
    <source>
        <dbReference type="ARBA" id="ARBA00035112"/>
    </source>
</evidence>
<keyword evidence="2" id="KW-0472">Membrane</keyword>
<gene>
    <name evidence="3" type="ORF">HO173_012085</name>
</gene>
<evidence type="ECO:0000313" key="4">
    <source>
        <dbReference type="Proteomes" id="UP000578531"/>
    </source>
</evidence>
<proteinExistence type="inferred from homology"/>
<evidence type="ECO:0000313" key="3">
    <source>
        <dbReference type="EMBL" id="KAF6227645.1"/>
    </source>
</evidence>
<evidence type="ECO:0000256" key="2">
    <source>
        <dbReference type="SAM" id="Phobius"/>
    </source>
</evidence>
<comment type="caution">
    <text evidence="3">The sequence shown here is derived from an EMBL/GenBank/DDBJ whole genome shotgun (WGS) entry which is preliminary data.</text>
</comment>
<dbReference type="GO" id="GO:0043386">
    <property type="term" value="P:mycotoxin biosynthetic process"/>
    <property type="evidence" value="ECO:0007669"/>
    <property type="project" value="InterPro"/>
</dbReference>
<reference evidence="3 4" key="1">
    <citation type="journal article" date="2020" name="Genomics">
        <title>Complete, high-quality genomes from long-read metagenomic sequencing of two wolf lichen thalli reveals enigmatic genome architecture.</title>
        <authorList>
            <person name="McKenzie S.K."/>
            <person name="Walston R.F."/>
            <person name="Allen J.L."/>
        </authorList>
    </citation>
    <scope>NUCLEOTIDE SEQUENCE [LARGE SCALE GENOMIC DNA]</scope>
    <source>
        <strain evidence="3">WasteWater2</strain>
    </source>
</reference>
<keyword evidence="4" id="KW-1185">Reference proteome</keyword>
<name>A0A8H6FGP8_9LECA</name>
<dbReference type="GeneID" id="59293722"/>
<organism evidence="3 4">
    <name type="scientific">Letharia columbiana</name>
    <dbReference type="NCBI Taxonomy" id="112416"/>
    <lineage>
        <taxon>Eukaryota</taxon>
        <taxon>Fungi</taxon>
        <taxon>Dikarya</taxon>
        <taxon>Ascomycota</taxon>
        <taxon>Pezizomycotina</taxon>
        <taxon>Lecanoromycetes</taxon>
        <taxon>OSLEUM clade</taxon>
        <taxon>Lecanoromycetidae</taxon>
        <taxon>Lecanorales</taxon>
        <taxon>Lecanorineae</taxon>
        <taxon>Parmeliaceae</taxon>
        <taxon>Letharia</taxon>
    </lineage>
</organism>
<dbReference type="Proteomes" id="UP000578531">
    <property type="component" value="Unassembled WGS sequence"/>
</dbReference>